<protein>
    <submittedName>
        <fullName evidence="2">Uncharacterized protein</fullName>
    </submittedName>
</protein>
<feature type="region of interest" description="Disordered" evidence="1">
    <location>
        <begin position="106"/>
        <end position="146"/>
    </location>
</feature>
<feature type="compositionally biased region" description="Acidic residues" evidence="1">
    <location>
        <begin position="356"/>
        <end position="367"/>
    </location>
</feature>
<sequence>MNKVFEKAYSDEIGSKDGGFIFQAILNYDLKWSIIDGETALDQKNIQGWLKQVDVFPDMKFDEGHATLTYIILSEVNLLKRKFELASEAIKRLLNPDYAKEMDGIQVEAKPEDEVPKPIESDLTDDDWNNLLPAGPPAPLGLPESPKRLEQGQLALPESPKRLGQGQLALPESPKRLPPASSESRVNEVLFTTKLTSAQIKEINDKYFKNTHYDVSFTVTRMALREVSTSGLDTGSPNVTLKLSTGMVDTLNGAAINSWDGFKVKVVGRNTILGNQSLTIDNTTDPKISEILVYDPIENVNELIFRTILPSLVLEFKGDRVQIDNYSNRSSQISIRSNIDFDNLFNIEEAQPSEIIDTEEGEDVNQEEDSKEKTAPSFPKQNIGSETNK</sequence>
<evidence type="ECO:0000256" key="1">
    <source>
        <dbReference type="SAM" id="MobiDB-lite"/>
    </source>
</evidence>
<feature type="region of interest" description="Disordered" evidence="1">
    <location>
        <begin position="352"/>
        <end position="389"/>
    </location>
</feature>
<organism evidence="2">
    <name type="scientific">uncultured Caudovirales phage</name>
    <dbReference type="NCBI Taxonomy" id="2100421"/>
    <lineage>
        <taxon>Viruses</taxon>
        <taxon>Duplodnaviria</taxon>
        <taxon>Heunggongvirae</taxon>
        <taxon>Uroviricota</taxon>
        <taxon>Caudoviricetes</taxon>
        <taxon>Peduoviridae</taxon>
        <taxon>Maltschvirus</taxon>
        <taxon>Maltschvirus maltsch</taxon>
    </lineage>
</organism>
<gene>
    <name evidence="2" type="ORF">UFOVP972_283</name>
</gene>
<feature type="compositionally biased region" description="Basic and acidic residues" evidence="1">
    <location>
        <begin position="106"/>
        <end position="120"/>
    </location>
</feature>
<feature type="region of interest" description="Disordered" evidence="1">
    <location>
        <begin position="164"/>
        <end position="183"/>
    </location>
</feature>
<reference evidence="2" key="1">
    <citation type="submission" date="2020-05" db="EMBL/GenBank/DDBJ databases">
        <authorList>
            <person name="Chiriac C."/>
            <person name="Salcher M."/>
            <person name="Ghai R."/>
            <person name="Kavagutti S V."/>
        </authorList>
    </citation>
    <scope>NUCLEOTIDE SEQUENCE</scope>
</reference>
<name>A0A6J5PUZ3_9CAUD</name>
<evidence type="ECO:0000313" key="2">
    <source>
        <dbReference type="EMBL" id="CAB4175623.1"/>
    </source>
</evidence>
<accession>A0A6J5PUZ3</accession>
<feature type="compositionally biased region" description="Polar residues" evidence="1">
    <location>
        <begin position="379"/>
        <end position="389"/>
    </location>
</feature>
<dbReference type="EMBL" id="LR796923">
    <property type="protein sequence ID" value="CAB4175623.1"/>
    <property type="molecule type" value="Genomic_DNA"/>
</dbReference>
<proteinExistence type="predicted"/>